<dbReference type="InterPro" id="IPR011701">
    <property type="entry name" value="MFS"/>
</dbReference>
<keyword evidence="5 7" id="KW-1133">Transmembrane helix</keyword>
<dbReference type="EMBL" id="JBHUFF010000008">
    <property type="protein sequence ID" value="MFD1798802.1"/>
    <property type="molecule type" value="Genomic_DNA"/>
</dbReference>
<evidence type="ECO:0000256" key="3">
    <source>
        <dbReference type="ARBA" id="ARBA00022448"/>
    </source>
</evidence>
<dbReference type="InterPro" id="IPR036259">
    <property type="entry name" value="MFS_trans_sf"/>
</dbReference>
<dbReference type="InterPro" id="IPR051788">
    <property type="entry name" value="MFS_Transporter"/>
</dbReference>
<proteinExistence type="inferred from homology"/>
<protein>
    <submittedName>
        <fullName evidence="9">MFS transporter</fullName>
    </submittedName>
</protein>
<name>A0ABW4NPH4_9LACT</name>
<evidence type="ECO:0000313" key="10">
    <source>
        <dbReference type="Proteomes" id="UP001597285"/>
    </source>
</evidence>
<keyword evidence="4 7" id="KW-0812">Transmembrane</keyword>
<keyword evidence="3" id="KW-0813">Transport</keyword>
<feature type="transmembrane region" description="Helical" evidence="7">
    <location>
        <begin position="93"/>
        <end position="113"/>
    </location>
</feature>
<organism evidence="9 10">
    <name type="scientific">Carnobacterium antarcticum</name>
    <dbReference type="NCBI Taxonomy" id="2126436"/>
    <lineage>
        <taxon>Bacteria</taxon>
        <taxon>Bacillati</taxon>
        <taxon>Bacillota</taxon>
        <taxon>Bacilli</taxon>
        <taxon>Lactobacillales</taxon>
        <taxon>Carnobacteriaceae</taxon>
        <taxon>Carnobacterium</taxon>
    </lineage>
</organism>
<feature type="transmembrane region" description="Helical" evidence="7">
    <location>
        <begin position="125"/>
        <end position="147"/>
    </location>
</feature>
<feature type="transmembrane region" description="Helical" evidence="7">
    <location>
        <begin position="71"/>
        <end position="87"/>
    </location>
</feature>
<accession>A0ABW4NPH4</accession>
<evidence type="ECO:0000256" key="5">
    <source>
        <dbReference type="ARBA" id="ARBA00022989"/>
    </source>
</evidence>
<dbReference type="Proteomes" id="UP001597285">
    <property type="component" value="Unassembled WGS sequence"/>
</dbReference>
<dbReference type="Gene3D" id="1.20.1250.20">
    <property type="entry name" value="MFS general substrate transporter like domains"/>
    <property type="match status" value="1"/>
</dbReference>
<evidence type="ECO:0000256" key="7">
    <source>
        <dbReference type="SAM" id="Phobius"/>
    </source>
</evidence>
<dbReference type="PANTHER" id="PTHR23514">
    <property type="entry name" value="BYPASS OF STOP CODON PROTEIN 6"/>
    <property type="match status" value="1"/>
</dbReference>
<dbReference type="Pfam" id="PF07690">
    <property type="entry name" value="MFS_1"/>
    <property type="match status" value="1"/>
</dbReference>
<dbReference type="SUPFAM" id="SSF103473">
    <property type="entry name" value="MFS general substrate transporter"/>
    <property type="match status" value="1"/>
</dbReference>
<keyword evidence="10" id="KW-1185">Reference proteome</keyword>
<comment type="similarity">
    <text evidence="2">Belongs to the major facilitator superfamily.</text>
</comment>
<evidence type="ECO:0000256" key="4">
    <source>
        <dbReference type="ARBA" id="ARBA00022692"/>
    </source>
</evidence>
<reference evidence="10" key="1">
    <citation type="journal article" date="2019" name="Int. J. Syst. Evol. Microbiol.">
        <title>The Global Catalogue of Microorganisms (GCM) 10K type strain sequencing project: providing services to taxonomists for standard genome sequencing and annotation.</title>
        <authorList>
            <consortium name="The Broad Institute Genomics Platform"/>
            <consortium name="The Broad Institute Genome Sequencing Center for Infectious Disease"/>
            <person name="Wu L."/>
            <person name="Ma J."/>
        </authorList>
    </citation>
    <scope>NUCLEOTIDE SEQUENCE [LARGE SCALE GENOMIC DNA]</scope>
    <source>
        <strain evidence="10">KCTC 42143</strain>
    </source>
</reference>
<evidence type="ECO:0000313" key="9">
    <source>
        <dbReference type="EMBL" id="MFD1798802.1"/>
    </source>
</evidence>
<dbReference type="InterPro" id="IPR020846">
    <property type="entry name" value="MFS_dom"/>
</dbReference>
<gene>
    <name evidence="9" type="ORF">ACFSBK_02865</name>
</gene>
<feature type="transmembrane region" description="Helical" evidence="7">
    <location>
        <begin position="246"/>
        <end position="266"/>
    </location>
</feature>
<dbReference type="RefSeq" id="WP_058919206.1">
    <property type="nucleotide sequence ID" value="NZ_JBHSQC010000015.1"/>
</dbReference>
<sequence length="387" mass="42107">MMTLLLMIIFTSFISLGLPDSLLGAAWPVMHLDLGVPLANAGSLSMVISGGSILSSLFSGKLIARFGTGKLTLISVLMTAVALFGFYSLPSFFWLVIAAIPLGLGGGAVDAGLNNFVALHYRAQYMNWLHCFWGVGATIGPIILAYFIGQNNQWRKGYLAISIIQFILVVILFLSLPLWKKVETDLLESQPESKKNESKNLFKVKGIFPALISFFSYSAVETTAHVWGSSYLVNYQAIPAKTAANWLSLFFVGITLGRFIAGFLTIKITSKHLMRAGSLAILAGSLLMILPLPSIFLMIGLILIGLGCAPIYPAMVHETPQRFGKTLSQSIIGFQMAFAAIGSMTMPLFFGFLTTKFSMSIYPYFLLVSALVMIASTERINYSSKKG</sequence>
<feature type="transmembrane region" description="Helical" evidence="7">
    <location>
        <begin position="361"/>
        <end position="377"/>
    </location>
</feature>
<feature type="transmembrane region" description="Helical" evidence="7">
    <location>
        <begin position="159"/>
        <end position="179"/>
    </location>
</feature>
<dbReference type="PROSITE" id="PS50850">
    <property type="entry name" value="MFS"/>
    <property type="match status" value="1"/>
</dbReference>
<evidence type="ECO:0000259" key="8">
    <source>
        <dbReference type="PROSITE" id="PS50850"/>
    </source>
</evidence>
<feature type="transmembrane region" description="Helical" evidence="7">
    <location>
        <begin position="200"/>
        <end position="220"/>
    </location>
</feature>
<evidence type="ECO:0000256" key="2">
    <source>
        <dbReference type="ARBA" id="ARBA00008335"/>
    </source>
</evidence>
<evidence type="ECO:0000256" key="6">
    <source>
        <dbReference type="ARBA" id="ARBA00023136"/>
    </source>
</evidence>
<feature type="domain" description="Major facilitator superfamily (MFS) profile" evidence="8">
    <location>
        <begin position="5"/>
        <end position="387"/>
    </location>
</feature>
<dbReference type="PANTHER" id="PTHR23514:SF3">
    <property type="entry name" value="BYPASS OF STOP CODON PROTEIN 6"/>
    <property type="match status" value="1"/>
</dbReference>
<comment type="subcellular location">
    <subcellularLocation>
        <location evidence="1">Cell membrane</location>
        <topology evidence="1">Multi-pass membrane protein</topology>
    </subcellularLocation>
</comment>
<feature type="transmembrane region" description="Helical" evidence="7">
    <location>
        <begin position="296"/>
        <end position="315"/>
    </location>
</feature>
<feature type="transmembrane region" description="Helical" evidence="7">
    <location>
        <begin position="336"/>
        <end position="355"/>
    </location>
</feature>
<feature type="transmembrane region" description="Helical" evidence="7">
    <location>
        <begin position="34"/>
        <end position="59"/>
    </location>
</feature>
<keyword evidence="6 7" id="KW-0472">Membrane</keyword>
<evidence type="ECO:0000256" key="1">
    <source>
        <dbReference type="ARBA" id="ARBA00004651"/>
    </source>
</evidence>
<comment type="caution">
    <text evidence="9">The sequence shown here is derived from an EMBL/GenBank/DDBJ whole genome shotgun (WGS) entry which is preliminary data.</text>
</comment>